<proteinExistence type="predicted"/>
<evidence type="ECO:0000256" key="1">
    <source>
        <dbReference type="SAM" id="MobiDB-lite"/>
    </source>
</evidence>
<sequence>MGQWTPDFMDVVLGSKIKNLVTGAITRLKLEGTDPSNPSITYDMFVKELETGDSFTTSLVDILVKELGERVKRPTQNQSDHRLIAESTAKALRMLATPLRIYHAADDDDDEFESMLEDATDGSRQPSELFDAYTTHAWPHTEARRYARSYSAIVANGNRSPSSPPLILPSLPSPPVTNRTGPWPLPLPGHSSLTRRQTIRRPPRASTSDFADFTSRRRSTIRDTHSARENSSTPELPVFPYETAPAIPSTSSASAASTNPRRFFPFHRFHRLSHPTPPFSDASDTTQPADAGEDTGLGIPDLVPSSSFNGGAPWLSFGLPPPDYVGSPEPLESPEDMPTPRLRRGGVRAPEAMLARHATPITILNPINVRISTSQTSDVEESGMDGVATYPTPGSLDSETVVQTSAS</sequence>
<feature type="compositionally biased region" description="Pro residues" evidence="1">
    <location>
        <begin position="162"/>
        <end position="175"/>
    </location>
</feature>
<organism evidence="2 3">
    <name type="scientific">Hohenbuehelia grisea</name>
    <dbReference type="NCBI Taxonomy" id="104357"/>
    <lineage>
        <taxon>Eukaryota</taxon>
        <taxon>Fungi</taxon>
        <taxon>Dikarya</taxon>
        <taxon>Basidiomycota</taxon>
        <taxon>Agaricomycotina</taxon>
        <taxon>Agaricomycetes</taxon>
        <taxon>Agaricomycetidae</taxon>
        <taxon>Agaricales</taxon>
        <taxon>Pleurotineae</taxon>
        <taxon>Pleurotaceae</taxon>
        <taxon>Hohenbuehelia</taxon>
    </lineage>
</organism>
<comment type="caution">
    <text evidence="2">The sequence shown here is derived from an EMBL/GenBank/DDBJ whole genome shotgun (WGS) entry which is preliminary data.</text>
</comment>
<accession>A0ABR3J482</accession>
<dbReference type="EMBL" id="JASNQZ010000012">
    <property type="protein sequence ID" value="KAL0950231.1"/>
    <property type="molecule type" value="Genomic_DNA"/>
</dbReference>
<reference evidence="3" key="1">
    <citation type="submission" date="2024-06" db="EMBL/GenBank/DDBJ databases">
        <title>Multi-omics analyses provide insights into the biosynthesis of the anticancer antibiotic pleurotin in Hohenbuehelia grisea.</title>
        <authorList>
            <person name="Weaver J.A."/>
            <person name="Alberti F."/>
        </authorList>
    </citation>
    <scope>NUCLEOTIDE SEQUENCE [LARGE SCALE GENOMIC DNA]</scope>
    <source>
        <strain evidence="3">T-177</strain>
    </source>
</reference>
<feature type="compositionally biased region" description="Polar residues" evidence="1">
    <location>
        <begin position="395"/>
        <end position="407"/>
    </location>
</feature>
<evidence type="ECO:0000313" key="3">
    <source>
        <dbReference type="Proteomes" id="UP001556367"/>
    </source>
</evidence>
<gene>
    <name evidence="2" type="ORF">HGRIS_010217</name>
</gene>
<evidence type="ECO:0000313" key="2">
    <source>
        <dbReference type="EMBL" id="KAL0950231.1"/>
    </source>
</evidence>
<feature type="region of interest" description="Disordered" evidence="1">
    <location>
        <begin position="157"/>
        <end position="258"/>
    </location>
</feature>
<name>A0ABR3J482_9AGAR</name>
<feature type="region of interest" description="Disordered" evidence="1">
    <location>
        <begin position="274"/>
        <end position="296"/>
    </location>
</feature>
<feature type="region of interest" description="Disordered" evidence="1">
    <location>
        <begin position="374"/>
        <end position="407"/>
    </location>
</feature>
<dbReference type="Proteomes" id="UP001556367">
    <property type="component" value="Unassembled WGS sequence"/>
</dbReference>
<protein>
    <submittedName>
        <fullName evidence="2">Uncharacterized protein</fullName>
    </submittedName>
</protein>
<feature type="compositionally biased region" description="Low complexity" evidence="1">
    <location>
        <begin position="243"/>
        <end position="258"/>
    </location>
</feature>
<keyword evidence="3" id="KW-1185">Reference proteome</keyword>